<dbReference type="GeneTree" id="ENSGT00940000160839"/>
<evidence type="ECO:0000256" key="12">
    <source>
        <dbReference type="ARBA" id="ARBA00023242"/>
    </source>
</evidence>
<keyword evidence="12" id="KW-0539">Nucleus</keyword>
<evidence type="ECO:0000256" key="3">
    <source>
        <dbReference type="ARBA" id="ARBA00022499"/>
    </source>
</evidence>
<sequence length="1195" mass="128290">MDRSREAEMELRRGPSPPRTSRSQEVDGDRAACHSCCICGKSFPFQSSLSQHMRKHTGEKPYKCPYCDHRASQKGNLKIHIRSHRTGTLIQGHEPEAGETQLGEMRVSEGLDGCASPTRSTSACNRMLNGAVQVDSSKILLRSSRKEAEGTASAPEEAEAVAQCSFCKSQFERQKDLELHVHQAHKPFKCRLCSYVTSREESLLSHIERDHITAQGPSGSEACVENGKPELSPGEFPCEVCGQAFSQTWFLKAHMKKHRGSFDHGCHICGRRFKEPWFLKNHMKAHGPKTGSKNRPKSELDPIATINNVVQEEVIVAGLSLYEVCTKCGNLFTNLDSLNAHNATHRQVEASRMRALAEEGAAEGPPDTKQFFLQCLNLRPAMAGDMSPSGQAGRRVAELDPVNSYQAWQLATRGKVAEPAEYLKYGAWDEALAGDVAFDKDRREYILVSQEKRKREQDAPATQGPPRKRASMPGDPVLSSHLDPRPAARPSRRATATAGQGKSSECFECGKIFRTYHQMVLHSRVHRRARRDRGADGDRAARARCGSLSEGDSASQPSSPGSACATADSPGSGLADEAAEDSGEDAAPESAAGGQPRLCCSSEEVASTVLSNGDQSHKPGNNPPEKAASECQAGVAASVSILEGSSRETSKRPEQHRFSIDLKMPAFHPKQEVPSSGDGVDFPSVMEGTDLQPALESHAGHPKEKLSDLHNKEHSGGGKRAPSADLIPLDLSMRSTRDEPGSKEAVPSLQAALVTHPCPYCSHKTYYPEVLWMHKRIWHRVSYNAMAPQWTQPSGHKSIRNHLVFLARSGRTGPPPALGGKECQPLLLARFTRTQVPGGAPGPKGSSSPLGATMKAASMPKNKESHSGSPCALWASGPDGYRQAKAGHSQEPPSAAGQGPPAKPRPEASSKPASVLGSGGLGRSATPTPSVITRVGAQPLANSKPVEKYGAPSMGAGYAPSNKHSAPDSLKAKFSPQPQGPPPVKGEGGPPLPPREPPSKAAQEPRTLATGAAGSRGDAALQAQPGMAGAPPVSHSTKQESAAEGHEKRLDILNIFKTYIPKDFATLYQGWGISSPGPEHRGKTSGTLRTQARPGDFVCVECGKSFHQPSHLRAHVRAHTVVFECDGPRGSEVHTASTDAPKQVGPTHNWVFGFQRGVGRCLMGHHQSTKGVPPGEWWYCRPHSQPALGQSPGDG</sequence>
<evidence type="ECO:0000256" key="4">
    <source>
        <dbReference type="ARBA" id="ARBA00022723"/>
    </source>
</evidence>
<dbReference type="InterPro" id="IPR036236">
    <property type="entry name" value="Znf_C2H2_sf"/>
</dbReference>
<dbReference type="InterPro" id="IPR051967">
    <property type="entry name" value="Krueppel_C2H2-ZF"/>
</dbReference>
<accession>A0A8C5ZWW3</accession>
<feature type="compositionally biased region" description="Polar residues" evidence="17">
    <location>
        <begin position="550"/>
        <end position="561"/>
    </location>
</feature>
<dbReference type="GO" id="GO:0045893">
    <property type="term" value="P:positive regulation of DNA-templated transcription"/>
    <property type="evidence" value="ECO:0007669"/>
    <property type="project" value="Ensembl"/>
</dbReference>
<evidence type="ECO:0000256" key="1">
    <source>
        <dbReference type="ARBA" id="ARBA00004123"/>
    </source>
</evidence>
<keyword evidence="20" id="KW-1185">Reference proteome</keyword>
<evidence type="ECO:0000256" key="10">
    <source>
        <dbReference type="ARBA" id="ARBA00023125"/>
    </source>
</evidence>
<evidence type="ECO:0000256" key="7">
    <source>
        <dbReference type="ARBA" id="ARBA00022833"/>
    </source>
</evidence>
<comment type="subunit">
    <text evidence="14">Interacts with PRDM16; the interaction is direct and may play a role in the transcription of brown adipose tissue-specific genes. Interacts with PWWP2B. Interacts with HDAC1; this interaction is enhanced in the presence of PWWP2B.</text>
</comment>
<keyword evidence="9" id="KW-0805">Transcription regulation</keyword>
<evidence type="ECO:0000256" key="2">
    <source>
        <dbReference type="ARBA" id="ARBA00006991"/>
    </source>
</evidence>
<evidence type="ECO:0000256" key="8">
    <source>
        <dbReference type="ARBA" id="ARBA00022843"/>
    </source>
</evidence>
<evidence type="ECO:0000256" key="17">
    <source>
        <dbReference type="SAM" id="MobiDB-lite"/>
    </source>
</evidence>
<dbReference type="Ensembl" id="ENSMMMT00000024231.1">
    <property type="protein sequence ID" value="ENSMMMP00000021340.1"/>
    <property type="gene ID" value="ENSMMMG00000018790.1"/>
</dbReference>
<dbReference type="InterPro" id="IPR013087">
    <property type="entry name" value="Znf_C2H2_type"/>
</dbReference>
<dbReference type="FunFam" id="3.30.160.60:FF:002223">
    <property type="entry name" value="zinc finger protein 516 isoform X3"/>
    <property type="match status" value="1"/>
</dbReference>
<feature type="region of interest" description="Disordered" evidence="17">
    <location>
        <begin position="1"/>
        <end position="26"/>
    </location>
</feature>
<keyword evidence="10" id="KW-0238">DNA-binding</keyword>
<evidence type="ECO:0000256" key="15">
    <source>
        <dbReference type="ARBA" id="ARBA00068681"/>
    </source>
</evidence>
<dbReference type="Gene3D" id="3.30.160.60">
    <property type="entry name" value="Classic Zinc Finger"/>
    <property type="match status" value="5"/>
</dbReference>
<evidence type="ECO:0000256" key="13">
    <source>
        <dbReference type="ARBA" id="ARBA00060355"/>
    </source>
</evidence>
<feature type="compositionally biased region" description="Basic and acidic residues" evidence="17">
    <location>
        <begin position="1"/>
        <end position="13"/>
    </location>
</feature>
<dbReference type="AlphaFoldDB" id="A0A8C5ZWW3"/>
<feature type="domain" description="C2H2-type" evidence="18">
    <location>
        <begin position="236"/>
        <end position="263"/>
    </location>
</feature>
<comment type="similarity">
    <text evidence="2">Belongs to the krueppel C2H2-type zinc-finger protein family.</text>
</comment>
<feature type="domain" description="C2H2-type" evidence="18">
    <location>
        <begin position="62"/>
        <end position="84"/>
    </location>
</feature>
<dbReference type="FunFam" id="3.30.160.60:FF:000075">
    <property type="entry name" value="Putative zinc finger protein 536"/>
    <property type="match status" value="1"/>
</dbReference>
<dbReference type="FunFam" id="3.30.160.60:FF:000652">
    <property type="entry name" value="Zinc finger protein 516"/>
    <property type="match status" value="1"/>
</dbReference>
<dbReference type="SMART" id="SM00355">
    <property type="entry name" value="ZnF_C2H2"/>
    <property type="match status" value="10"/>
</dbReference>
<keyword evidence="7" id="KW-0862">Zinc</keyword>
<dbReference type="Pfam" id="PF00096">
    <property type="entry name" value="zf-C2H2"/>
    <property type="match status" value="5"/>
</dbReference>
<dbReference type="GO" id="GO:0120162">
    <property type="term" value="P:positive regulation of cold-induced thermogenesis"/>
    <property type="evidence" value="ECO:0007669"/>
    <property type="project" value="Ensembl"/>
</dbReference>
<evidence type="ECO:0000313" key="20">
    <source>
        <dbReference type="Proteomes" id="UP000694407"/>
    </source>
</evidence>
<dbReference type="GO" id="GO:0050873">
    <property type="term" value="P:brown fat cell differentiation"/>
    <property type="evidence" value="ECO:0007669"/>
    <property type="project" value="Ensembl"/>
</dbReference>
<dbReference type="GO" id="GO:0060612">
    <property type="term" value="P:adipose tissue development"/>
    <property type="evidence" value="ECO:0007669"/>
    <property type="project" value="Ensembl"/>
</dbReference>
<organism evidence="19 20">
    <name type="scientific">Marmota marmota marmota</name>
    <name type="common">Alpine marmot</name>
    <dbReference type="NCBI Taxonomy" id="9994"/>
    <lineage>
        <taxon>Eukaryota</taxon>
        <taxon>Metazoa</taxon>
        <taxon>Chordata</taxon>
        <taxon>Craniata</taxon>
        <taxon>Vertebrata</taxon>
        <taxon>Euteleostomi</taxon>
        <taxon>Mammalia</taxon>
        <taxon>Eutheria</taxon>
        <taxon>Euarchontoglires</taxon>
        <taxon>Glires</taxon>
        <taxon>Rodentia</taxon>
        <taxon>Sciuromorpha</taxon>
        <taxon>Sciuridae</taxon>
        <taxon>Xerinae</taxon>
        <taxon>Marmotini</taxon>
        <taxon>Marmota</taxon>
    </lineage>
</organism>
<feature type="region of interest" description="Disordered" evidence="17">
    <location>
        <begin position="610"/>
        <end position="630"/>
    </location>
</feature>
<dbReference type="GO" id="GO:0000978">
    <property type="term" value="F:RNA polymerase II cis-regulatory region sequence-specific DNA binding"/>
    <property type="evidence" value="ECO:0007669"/>
    <property type="project" value="TreeGrafter"/>
</dbReference>
<feature type="domain" description="C2H2-type" evidence="18">
    <location>
        <begin position="34"/>
        <end position="61"/>
    </location>
</feature>
<reference evidence="19" key="2">
    <citation type="submission" date="2025-09" db="UniProtKB">
        <authorList>
            <consortium name="Ensembl"/>
        </authorList>
    </citation>
    <scope>IDENTIFICATION</scope>
</reference>
<feature type="compositionally biased region" description="Pro residues" evidence="17">
    <location>
        <begin position="978"/>
        <end position="996"/>
    </location>
</feature>
<dbReference type="PROSITE" id="PS50157">
    <property type="entry name" value="ZINC_FINGER_C2H2_2"/>
    <property type="match status" value="7"/>
</dbReference>
<feature type="compositionally biased region" description="Basic and acidic residues" evidence="17">
    <location>
        <begin position="698"/>
        <end position="716"/>
    </location>
</feature>
<dbReference type="PROSITE" id="PS00028">
    <property type="entry name" value="ZINC_FINGER_C2H2_1"/>
    <property type="match status" value="7"/>
</dbReference>
<dbReference type="FunFam" id="3.30.160.60:FF:001716">
    <property type="entry name" value="Zinc finger protein 516"/>
    <property type="match status" value="1"/>
</dbReference>
<dbReference type="GO" id="GO:0140297">
    <property type="term" value="F:DNA-binding transcription factor binding"/>
    <property type="evidence" value="ECO:0007669"/>
    <property type="project" value="Ensembl"/>
</dbReference>
<feature type="domain" description="C2H2-type" evidence="18">
    <location>
        <begin position="264"/>
        <end position="291"/>
    </location>
</feature>
<keyword evidence="3" id="KW-1017">Isopeptide bond</keyword>
<feature type="region of interest" description="Disordered" evidence="17">
    <location>
        <begin position="523"/>
        <end position="598"/>
    </location>
</feature>
<evidence type="ECO:0000256" key="14">
    <source>
        <dbReference type="ARBA" id="ARBA00064993"/>
    </source>
</evidence>
<feature type="domain" description="C2H2-type" evidence="18">
    <location>
        <begin position="323"/>
        <end position="350"/>
    </location>
</feature>
<dbReference type="GO" id="GO:0005634">
    <property type="term" value="C:nucleus"/>
    <property type="evidence" value="ECO:0007669"/>
    <property type="project" value="UniProtKB-SubCell"/>
</dbReference>
<dbReference type="GO" id="GO:0008270">
    <property type="term" value="F:zinc ion binding"/>
    <property type="evidence" value="ECO:0007669"/>
    <property type="project" value="UniProtKB-KW"/>
</dbReference>
<dbReference type="SUPFAM" id="SSF57667">
    <property type="entry name" value="beta-beta-alpha zinc fingers"/>
    <property type="match status" value="4"/>
</dbReference>
<feature type="compositionally biased region" description="Acidic residues" evidence="17">
    <location>
        <begin position="577"/>
        <end position="587"/>
    </location>
</feature>
<reference evidence="19" key="1">
    <citation type="submission" date="2025-08" db="UniProtKB">
        <authorList>
            <consortium name="Ensembl"/>
        </authorList>
    </citation>
    <scope>IDENTIFICATION</scope>
</reference>
<evidence type="ECO:0000256" key="9">
    <source>
        <dbReference type="ARBA" id="ARBA00023015"/>
    </source>
</evidence>
<dbReference type="PANTHER" id="PTHR45925">
    <property type="entry name" value="ZINC FINGER PROTEIN"/>
    <property type="match status" value="1"/>
</dbReference>
<feature type="domain" description="C2H2-type" evidence="18">
    <location>
        <begin position="1097"/>
        <end position="1120"/>
    </location>
</feature>
<evidence type="ECO:0000256" key="16">
    <source>
        <dbReference type="PROSITE-ProRule" id="PRU00042"/>
    </source>
</evidence>
<dbReference type="Proteomes" id="UP000694407">
    <property type="component" value="Unplaced"/>
</dbReference>
<feature type="region of interest" description="Disordered" evidence="17">
    <location>
        <begin position="666"/>
        <end position="727"/>
    </location>
</feature>
<keyword evidence="8" id="KW-0832">Ubl conjugation</keyword>
<evidence type="ECO:0000256" key="6">
    <source>
        <dbReference type="ARBA" id="ARBA00022771"/>
    </source>
</evidence>
<comment type="function">
    <text evidence="13">Transcriptional regulator that binds to the promoter and activates the transcription of genes promoting brown adipose tissue (BAT) differentiation. Among brown adipose tissue-specific genes, binds the proximal region of the promoter of the UCP1 gene to activate its transcription and thereby regulate thermogenesis. May also play a role in the cellular response to replication stress.</text>
</comment>
<feature type="compositionally biased region" description="Basic and acidic residues" evidence="17">
    <location>
        <begin position="532"/>
        <end position="541"/>
    </location>
</feature>
<feature type="region of interest" description="Disordered" evidence="17">
    <location>
        <begin position="834"/>
        <end position="1045"/>
    </location>
</feature>
<feature type="domain" description="C2H2-type" evidence="18">
    <location>
        <begin position="504"/>
        <end position="531"/>
    </location>
</feature>
<keyword evidence="11" id="KW-0804">Transcription</keyword>
<protein>
    <recommendedName>
        <fullName evidence="15">Zinc finger protein 516</fullName>
    </recommendedName>
</protein>
<dbReference type="GO" id="GO:0009409">
    <property type="term" value="P:response to cold"/>
    <property type="evidence" value="ECO:0007669"/>
    <property type="project" value="Ensembl"/>
</dbReference>
<gene>
    <name evidence="19" type="primary">ZNF516</name>
</gene>
<feature type="region of interest" description="Disordered" evidence="17">
    <location>
        <begin position="449"/>
        <end position="500"/>
    </location>
</feature>
<keyword evidence="5" id="KW-0677">Repeat</keyword>
<evidence type="ECO:0000256" key="5">
    <source>
        <dbReference type="ARBA" id="ARBA00022737"/>
    </source>
</evidence>
<evidence type="ECO:0000313" key="19">
    <source>
        <dbReference type="Ensembl" id="ENSMMMP00000021340.1"/>
    </source>
</evidence>
<proteinExistence type="inferred from homology"/>
<keyword evidence="4" id="KW-0479">Metal-binding</keyword>
<dbReference type="PANTHER" id="PTHR45925:SF3">
    <property type="entry name" value="ZINC FINGER PROTEIN 516"/>
    <property type="match status" value="1"/>
</dbReference>
<evidence type="ECO:0000256" key="11">
    <source>
        <dbReference type="ARBA" id="ARBA00023163"/>
    </source>
</evidence>
<dbReference type="FunFam" id="3.30.160.60:FF:001476">
    <property type="entry name" value="Zinc finger protein 516"/>
    <property type="match status" value="1"/>
</dbReference>
<dbReference type="GO" id="GO:0000981">
    <property type="term" value="F:DNA-binding transcription factor activity, RNA polymerase II-specific"/>
    <property type="evidence" value="ECO:0007669"/>
    <property type="project" value="TreeGrafter"/>
</dbReference>
<comment type="subcellular location">
    <subcellularLocation>
        <location evidence="1">Nucleus</location>
    </subcellularLocation>
</comment>
<feature type="compositionally biased region" description="Basic and acidic residues" evidence="17">
    <location>
        <begin position="449"/>
        <end position="458"/>
    </location>
</feature>
<keyword evidence="6 16" id="KW-0863">Zinc-finger</keyword>
<evidence type="ECO:0000259" key="18">
    <source>
        <dbReference type="PROSITE" id="PS50157"/>
    </source>
</evidence>
<name>A0A8C5ZWW3_MARMA</name>